<keyword evidence="9" id="KW-0862">Zinc</keyword>
<dbReference type="GO" id="GO:0008745">
    <property type="term" value="F:N-acetylmuramoyl-L-alanine amidase activity"/>
    <property type="evidence" value="ECO:0007669"/>
    <property type="project" value="UniProtKB-EC"/>
</dbReference>
<keyword evidence="7" id="KW-0479">Metal-binding</keyword>
<dbReference type="FunFam" id="3.40.80.10:FF:000002">
    <property type="entry name" value="1,6-anhydro-N-acetylmuramyl-L-alanine amidase"/>
    <property type="match status" value="1"/>
</dbReference>
<evidence type="ECO:0000256" key="13">
    <source>
        <dbReference type="SAM" id="MobiDB-lite"/>
    </source>
</evidence>
<gene>
    <name evidence="15" type="primary">ampD</name>
    <name evidence="15" type="ORF">MCNOR_1441</name>
</gene>
<dbReference type="PANTHER" id="PTHR30417:SF4">
    <property type="entry name" value="1,6-ANHYDRO-N-ACETYLMURAMYL-L-ALANINE AMIDASE AMPD"/>
    <property type="match status" value="1"/>
</dbReference>
<sequence length="215" mass="24072">MKEDDRTGWGEETVSSPNQDDRPWGETISLIVIHGISLPPGRFGGPWIRHLFTNTLDGTVHPFFESIRHLRVSAHALIRRGGEVEHYVPPDRRAWHAGVSEFRGRSACNDFSIGIELEGTDDLLYRREQYRSLAALVAELMARYPAITEDRIVGHSTIAPQRKTDPGPAFDWGCFYRELAKQGGRRQTVDGEPGCVREVSLSHDPPSCVRVSAGK</sequence>
<organism evidence="15 16">
    <name type="scientific">Methylococcus capsulatus</name>
    <dbReference type="NCBI Taxonomy" id="414"/>
    <lineage>
        <taxon>Bacteria</taxon>
        <taxon>Pseudomonadati</taxon>
        <taxon>Pseudomonadota</taxon>
        <taxon>Gammaproteobacteria</taxon>
        <taxon>Methylococcales</taxon>
        <taxon>Methylococcaceae</taxon>
        <taxon>Methylococcus</taxon>
    </lineage>
</organism>
<comment type="similarity">
    <text evidence="4">Belongs to the N-acetylmuramoyl-L-alanine amidase 2 family.</text>
</comment>
<evidence type="ECO:0000256" key="4">
    <source>
        <dbReference type="ARBA" id="ARBA00007553"/>
    </source>
</evidence>
<evidence type="ECO:0000256" key="8">
    <source>
        <dbReference type="ARBA" id="ARBA00022801"/>
    </source>
</evidence>
<name>A0AA35V529_METCP</name>
<evidence type="ECO:0000256" key="12">
    <source>
        <dbReference type="ARBA" id="ARBA00042615"/>
    </source>
</evidence>
<comment type="cofactor">
    <cofactor evidence="2">
        <name>Zn(2+)</name>
        <dbReference type="ChEBI" id="CHEBI:29105"/>
    </cofactor>
</comment>
<dbReference type="PANTHER" id="PTHR30417">
    <property type="entry name" value="N-ACETYLMURAMOYL-L-ALANINE AMIDASE AMID"/>
    <property type="match status" value="1"/>
</dbReference>
<comment type="catalytic activity">
    <reaction evidence="1">
        <text>Hydrolyzes the link between N-acetylmuramoyl residues and L-amino acid residues in certain cell-wall glycopeptides.</text>
        <dbReference type="EC" id="3.5.1.28"/>
    </reaction>
</comment>
<keyword evidence="8 15" id="KW-0378">Hydrolase</keyword>
<dbReference type="GO" id="GO:0009254">
    <property type="term" value="P:peptidoglycan turnover"/>
    <property type="evidence" value="ECO:0007669"/>
    <property type="project" value="TreeGrafter"/>
</dbReference>
<dbReference type="InterPro" id="IPR036505">
    <property type="entry name" value="Amidase/PGRP_sf"/>
</dbReference>
<accession>A0AA35V529</accession>
<evidence type="ECO:0000313" key="16">
    <source>
        <dbReference type="Proteomes" id="UP001158598"/>
    </source>
</evidence>
<feature type="region of interest" description="Disordered" evidence="13">
    <location>
        <begin position="1"/>
        <end position="22"/>
    </location>
</feature>
<dbReference type="SMART" id="SM00644">
    <property type="entry name" value="Ami_2"/>
    <property type="match status" value="1"/>
</dbReference>
<evidence type="ECO:0000256" key="2">
    <source>
        <dbReference type="ARBA" id="ARBA00001947"/>
    </source>
</evidence>
<dbReference type="GO" id="GO:0071555">
    <property type="term" value="P:cell wall organization"/>
    <property type="evidence" value="ECO:0007669"/>
    <property type="project" value="UniProtKB-KW"/>
</dbReference>
<dbReference type="GO" id="GO:0005737">
    <property type="term" value="C:cytoplasm"/>
    <property type="evidence" value="ECO:0007669"/>
    <property type="project" value="UniProtKB-SubCell"/>
</dbReference>
<evidence type="ECO:0000256" key="5">
    <source>
        <dbReference type="ARBA" id="ARBA00011901"/>
    </source>
</evidence>
<evidence type="ECO:0000256" key="3">
    <source>
        <dbReference type="ARBA" id="ARBA00004496"/>
    </source>
</evidence>
<dbReference type="InterPro" id="IPR051206">
    <property type="entry name" value="NAMLAA_amidase_2"/>
</dbReference>
<evidence type="ECO:0000256" key="11">
    <source>
        <dbReference type="ARBA" id="ARBA00039257"/>
    </source>
</evidence>
<dbReference type="NCBIfam" id="NF008758">
    <property type="entry name" value="PRK11789.1"/>
    <property type="match status" value="1"/>
</dbReference>
<dbReference type="EMBL" id="OX458332">
    <property type="protein sequence ID" value="CAI8794008.1"/>
    <property type="molecule type" value="Genomic_DNA"/>
</dbReference>
<keyword evidence="10" id="KW-0961">Cell wall biogenesis/degradation</keyword>
<dbReference type="CDD" id="cd06583">
    <property type="entry name" value="PGRP"/>
    <property type="match status" value="1"/>
</dbReference>
<dbReference type="Proteomes" id="UP001158598">
    <property type="component" value="Chromosome"/>
</dbReference>
<evidence type="ECO:0000313" key="15">
    <source>
        <dbReference type="EMBL" id="CAI8794008.1"/>
    </source>
</evidence>
<evidence type="ECO:0000256" key="6">
    <source>
        <dbReference type="ARBA" id="ARBA00022490"/>
    </source>
</evidence>
<evidence type="ECO:0000259" key="14">
    <source>
        <dbReference type="SMART" id="SM00644"/>
    </source>
</evidence>
<proteinExistence type="inferred from homology"/>
<dbReference type="GO" id="GO:0046872">
    <property type="term" value="F:metal ion binding"/>
    <property type="evidence" value="ECO:0007669"/>
    <property type="project" value="UniProtKB-KW"/>
</dbReference>
<evidence type="ECO:0000256" key="7">
    <source>
        <dbReference type="ARBA" id="ARBA00022723"/>
    </source>
</evidence>
<dbReference type="GO" id="GO:0009253">
    <property type="term" value="P:peptidoglycan catabolic process"/>
    <property type="evidence" value="ECO:0007669"/>
    <property type="project" value="InterPro"/>
</dbReference>
<dbReference type="RefSeq" id="WP_017364790.1">
    <property type="nucleotide sequence ID" value="NZ_OX458332.1"/>
</dbReference>
<keyword evidence="6" id="KW-0963">Cytoplasm</keyword>
<dbReference type="Gene3D" id="3.40.80.10">
    <property type="entry name" value="Peptidoglycan recognition protein-like"/>
    <property type="match status" value="1"/>
</dbReference>
<dbReference type="AlphaFoldDB" id="A0AA35V529"/>
<dbReference type="SUPFAM" id="SSF55846">
    <property type="entry name" value="N-acetylmuramoyl-L-alanine amidase-like"/>
    <property type="match status" value="1"/>
</dbReference>
<evidence type="ECO:0000256" key="10">
    <source>
        <dbReference type="ARBA" id="ARBA00023316"/>
    </source>
</evidence>
<reference evidence="15" key="1">
    <citation type="submission" date="2023-03" db="EMBL/GenBank/DDBJ databases">
        <authorList>
            <person name="Pearce D."/>
        </authorList>
    </citation>
    <scope>NUCLEOTIDE SEQUENCE</scope>
    <source>
        <strain evidence="15">Mc</strain>
    </source>
</reference>
<evidence type="ECO:0000256" key="1">
    <source>
        <dbReference type="ARBA" id="ARBA00001561"/>
    </source>
</evidence>
<protein>
    <recommendedName>
        <fullName evidence="11">1,6-anhydro-N-acetylmuramyl-L-alanine amidase AmpD</fullName>
        <ecNumber evidence="5">3.5.1.28</ecNumber>
    </recommendedName>
    <alternativeName>
        <fullName evidence="12">N-acetylmuramoyl-L-alanine amidase</fullName>
    </alternativeName>
</protein>
<comment type="subcellular location">
    <subcellularLocation>
        <location evidence="3">Cytoplasm</location>
    </subcellularLocation>
</comment>
<dbReference type="Pfam" id="PF01510">
    <property type="entry name" value="Amidase_2"/>
    <property type="match status" value="1"/>
</dbReference>
<dbReference type="InterPro" id="IPR002502">
    <property type="entry name" value="Amidase_domain"/>
</dbReference>
<feature type="domain" description="N-acetylmuramoyl-L-alanine amidase" evidence="14">
    <location>
        <begin position="16"/>
        <end position="167"/>
    </location>
</feature>
<evidence type="ECO:0000256" key="9">
    <source>
        <dbReference type="ARBA" id="ARBA00022833"/>
    </source>
</evidence>
<dbReference type="EC" id="3.5.1.28" evidence="5"/>